<dbReference type="EMBL" id="CP002480">
    <property type="protein sequence ID" value="ADW67586.1"/>
    <property type="molecule type" value="Genomic_DNA"/>
</dbReference>
<evidence type="ECO:0000256" key="6">
    <source>
        <dbReference type="ARBA" id="ARBA00023239"/>
    </source>
</evidence>
<dbReference type="OrthoDB" id="9784786at2"/>
<keyword evidence="9" id="KW-0460">Magnesium</keyword>
<dbReference type="PANTHER" id="PTHR33254:SF4">
    <property type="entry name" value="4-HYDROXY-4-METHYL-2-OXOGLUTARATE ALDOLASE 3-RELATED"/>
    <property type="match status" value="1"/>
</dbReference>
<organism evidence="12">
    <name type="scientific">Granulicella tundricola (strain ATCC BAA-1859 / DSM 23138 / MP5ACTX9)</name>
    <dbReference type="NCBI Taxonomy" id="1198114"/>
    <lineage>
        <taxon>Bacteria</taxon>
        <taxon>Pseudomonadati</taxon>
        <taxon>Acidobacteriota</taxon>
        <taxon>Terriglobia</taxon>
        <taxon>Terriglobales</taxon>
        <taxon>Acidobacteriaceae</taxon>
        <taxon>Granulicella</taxon>
    </lineage>
</organism>
<evidence type="ECO:0000256" key="10">
    <source>
        <dbReference type="RuleBase" id="RU004338"/>
    </source>
</evidence>
<evidence type="ECO:0000313" key="11">
    <source>
        <dbReference type="EMBL" id="ADW67586.1"/>
    </source>
</evidence>
<comment type="function">
    <text evidence="7 10">Catalyzes the aldol cleavage of 4-hydroxy-4-methyl-2-oxoglutarate (HMG) into 2 molecules of pyruvate. Also contains a secondary oxaloacetate (OAA) decarboxylase activity due to the common pyruvate enolate transition state formed following C-C bond cleavage in the retro-aldol and decarboxylation reactions.</text>
</comment>
<dbReference type="CDD" id="cd16841">
    <property type="entry name" value="RraA_family"/>
    <property type="match status" value="1"/>
</dbReference>
<keyword evidence="5 9" id="KW-0479">Metal-binding</keyword>
<dbReference type="GO" id="GO:0051252">
    <property type="term" value="P:regulation of RNA metabolic process"/>
    <property type="evidence" value="ECO:0007669"/>
    <property type="project" value="InterPro"/>
</dbReference>
<dbReference type="HOGENOM" id="CLU_072626_4_0_0"/>
<keyword evidence="6 10" id="KW-0456">Lyase</keyword>
<dbReference type="GO" id="GO:0008948">
    <property type="term" value="F:oxaloacetate decarboxylase activity"/>
    <property type="evidence" value="ECO:0007669"/>
    <property type="project" value="UniProtKB-EC"/>
</dbReference>
<dbReference type="eggNOG" id="COG0684">
    <property type="taxonomic scope" value="Bacteria"/>
</dbReference>
<comment type="subunit">
    <text evidence="4 10">Homotrimer.</text>
</comment>
<dbReference type="KEGG" id="acm:AciX9_0514"/>
<protein>
    <recommendedName>
        <fullName evidence="10">4-hydroxy-4-methyl-2-oxoglutarate aldolase</fullName>
        <shortName evidence="10">HMG aldolase</shortName>
        <ecNumber evidence="10">4.1.1.112</ecNumber>
        <ecNumber evidence="10">4.1.3.17</ecNumber>
    </recommendedName>
    <alternativeName>
        <fullName evidence="10">Oxaloacetate decarboxylase</fullName>
    </alternativeName>
</protein>
<name>E8WYI8_GRATM</name>
<gene>
    <name evidence="11" type="ordered locus">AciX9_0514</name>
</gene>
<accession>E8WYI8</accession>
<comment type="similarity">
    <text evidence="3 10">Belongs to the class II aldolase/RraA-like family.</text>
</comment>
<evidence type="ECO:0000256" key="2">
    <source>
        <dbReference type="ARBA" id="ARBA00001968"/>
    </source>
</evidence>
<dbReference type="EC" id="4.1.3.17" evidence="10"/>
<dbReference type="STRING" id="1198114.AciX9_0514"/>
<evidence type="ECO:0000256" key="8">
    <source>
        <dbReference type="ARBA" id="ARBA00047973"/>
    </source>
</evidence>
<evidence type="ECO:0000256" key="5">
    <source>
        <dbReference type="ARBA" id="ARBA00022723"/>
    </source>
</evidence>
<comment type="cofactor">
    <cofactor evidence="9">
        <name>Mg(2+)</name>
        <dbReference type="ChEBI" id="CHEBI:18420"/>
    </cofactor>
</comment>
<dbReference type="InterPro" id="IPR005493">
    <property type="entry name" value="RraA/RraA-like"/>
</dbReference>
<dbReference type="InterPro" id="IPR010203">
    <property type="entry name" value="RraA"/>
</dbReference>
<evidence type="ECO:0000313" key="12">
    <source>
        <dbReference type="Proteomes" id="UP000000343"/>
    </source>
</evidence>
<dbReference type="Proteomes" id="UP000000343">
    <property type="component" value="Chromosome"/>
</dbReference>
<dbReference type="RefSeq" id="WP_013578914.1">
    <property type="nucleotide sequence ID" value="NC_015064.1"/>
</dbReference>
<feature type="binding site" evidence="9">
    <location>
        <begin position="80"/>
        <end position="83"/>
    </location>
    <ligand>
        <name>substrate</name>
    </ligand>
</feature>
<comment type="catalytic activity">
    <reaction evidence="8 10">
        <text>oxaloacetate + H(+) = pyruvate + CO2</text>
        <dbReference type="Rhea" id="RHEA:15641"/>
        <dbReference type="ChEBI" id="CHEBI:15361"/>
        <dbReference type="ChEBI" id="CHEBI:15378"/>
        <dbReference type="ChEBI" id="CHEBI:16452"/>
        <dbReference type="ChEBI" id="CHEBI:16526"/>
        <dbReference type="EC" id="4.1.1.112"/>
    </reaction>
</comment>
<sequence length="164" mass="17180">MPTAMPTSDVLDFHPDASVSDTAMHLLGLHRSVAGRIRTIRCLEDNGLVKSILAHPPSPDIPGEILVVDAGCSLRIAILGDRIASSAIANGWRGVIIFGAVRDSAALEILPFHVKALGFVPRKSAKLGSGEIDVPLHCGGITFTPGHVLYSDSDGVVVLPDFAA</sequence>
<dbReference type="PaxDb" id="1198114-AciX9_0514"/>
<evidence type="ECO:0000256" key="3">
    <source>
        <dbReference type="ARBA" id="ARBA00008621"/>
    </source>
</evidence>
<feature type="binding site" evidence="9">
    <location>
        <position position="102"/>
    </location>
    <ligand>
        <name>substrate</name>
    </ligand>
</feature>
<dbReference type="NCBIfam" id="TIGR01935">
    <property type="entry name" value="NOT-MenG"/>
    <property type="match status" value="1"/>
</dbReference>
<evidence type="ECO:0000256" key="4">
    <source>
        <dbReference type="ARBA" id="ARBA00011233"/>
    </source>
</evidence>
<dbReference type="GO" id="GO:0046872">
    <property type="term" value="F:metal ion binding"/>
    <property type="evidence" value="ECO:0007669"/>
    <property type="project" value="UniProtKB-KW"/>
</dbReference>
<comment type="cofactor">
    <cofactor evidence="2 10">
        <name>a divalent metal cation</name>
        <dbReference type="ChEBI" id="CHEBI:60240"/>
    </cofactor>
</comment>
<evidence type="ECO:0000256" key="7">
    <source>
        <dbReference type="ARBA" id="ARBA00025046"/>
    </source>
</evidence>
<reference evidence="12" key="1">
    <citation type="submission" date="2011-01" db="EMBL/GenBank/DDBJ databases">
        <title>Complete sequence of chromosome of Acidobacterium sp. MP5ACTX9.</title>
        <authorList>
            <consortium name="US DOE Joint Genome Institute"/>
            <person name="Lucas S."/>
            <person name="Copeland A."/>
            <person name="Lapidus A."/>
            <person name="Cheng J.-F."/>
            <person name="Goodwin L."/>
            <person name="Pitluck S."/>
            <person name="Teshima H."/>
            <person name="Detter J.C."/>
            <person name="Han C."/>
            <person name="Tapia R."/>
            <person name="Land M."/>
            <person name="Hauser L."/>
            <person name="Kyrpides N."/>
            <person name="Ivanova N."/>
            <person name="Ovchinnikova G."/>
            <person name="Pagani I."/>
            <person name="Rawat S.R."/>
            <person name="Mannisto M."/>
            <person name="Haggblom M.M."/>
            <person name="Woyke T."/>
        </authorList>
    </citation>
    <scope>NUCLEOTIDE SEQUENCE [LARGE SCALE GENOMIC DNA]</scope>
    <source>
        <strain evidence="12">MP5ACTX9</strain>
    </source>
</reference>
<dbReference type="Gene3D" id="3.50.30.40">
    <property type="entry name" value="Ribonuclease E inhibitor RraA/RraA-like"/>
    <property type="match status" value="1"/>
</dbReference>
<keyword evidence="12" id="KW-1185">Reference proteome</keyword>
<proteinExistence type="inferred from homology"/>
<dbReference type="AlphaFoldDB" id="E8WYI8"/>
<dbReference type="SUPFAM" id="SSF89562">
    <property type="entry name" value="RraA-like"/>
    <property type="match status" value="1"/>
</dbReference>
<dbReference type="EC" id="4.1.1.112" evidence="10"/>
<dbReference type="PANTHER" id="PTHR33254">
    <property type="entry name" value="4-HYDROXY-4-METHYL-2-OXOGLUTARATE ALDOLASE 3-RELATED"/>
    <property type="match status" value="1"/>
</dbReference>
<dbReference type="InterPro" id="IPR036704">
    <property type="entry name" value="RraA/RraA-like_sf"/>
</dbReference>
<evidence type="ECO:0000256" key="1">
    <source>
        <dbReference type="ARBA" id="ARBA00001342"/>
    </source>
</evidence>
<dbReference type="Pfam" id="PF03737">
    <property type="entry name" value="RraA-like"/>
    <property type="match status" value="1"/>
</dbReference>
<comment type="catalytic activity">
    <reaction evidence="1 10">
        <text>4-hydroxy-4-methyl-2-oxoglutarate = 2 pyruvate</text>
        <dbReference type="Rhea" id="RHEA:22748"/>
        <dbReference type="ChEBI" id="CHEBI:15361"/>
        <dbReference type="ChEBI" id="CHEBI:58276"/>
        <dbReference type="EC" id="4.1.3.17"/>
    </reaction>
</comment>
<dbReference type="NCBIfam" id="NF006875">
    <property type="entry name" value="PRK09372.1"/>
    <property type="match status" value="1"/>
</dbReference>
<dbReference type="GO" id="GO:0047443">
    <property type="term" value="F:4-hydroxy-4-methyl-2-oxoglutarate aldolase activity"/>
    <property type="evidence" value="ECO:0007669"/>
    <property type="project" value="UniProtKB-EC"/>
</dbReference>
<dbReference type="GO" id="GO:0008428">
    <property type="term" value="F:ribonuclease inhibitor activity"/>
    <property type="evidence" value="ECO:0007669"/>
    <property type="project" value="InterPro"/>
</dbReference>
<evidence type="ECO:0000256" key="9">
    <source>
        <dbReference type="PIRSR" id="PIRSR605493-1"/>
    </source>
</evidence>
<feature type="binding site" evidence="9">
    <location>
        <position position="103"/>
    </location>
    <ligand>
        <name>Mg(2+)</name>
        <dbReference type="ChEBI" id="CHEBI:18420"/>
    </ligand>
</feature>